<feature type="compositionally biased region" description="Polar residues" evidence="5">
    <location>
        <begin position="1098"/>
        <end position="1111"/>
    </location>
</feature>
<dbReference type="InterPro" id="IPR020846">
    <property type="entry name" value="MFS_dom"/>
</dbReference>
<feature type="transmembrane region" description="Helical" evidence="6">
    <location>
        <begin position="138"/>
        <end position="162"/>
    </location>
</feature>
<dbReference type="PROSITE" id="PS50850">
    <property type="entry name" value="MFS"/>
    <property type="match status" value="1"/>
</dbReference>
<dbReference type="Gene3D" id="1.20.1250.20">
    <property type="entry name" value="MFS general substrate transporter like domains"/>
    <property type="match status" value="1"/>
</dbReference>
<feature type="compositionally biased region" description="Polar residues" evidence="5">
    <location>
        <begin position="533"/>
        <end position="544"/>
    </location>
</feature>
<organism evidence="8 9">
    <name type="scientific">Stemphylium lycopersici</name>
    <name type="common">Tomato gray leaf spot disease fungus</name>
    <name type="synonym">Thyrospora lycopersici</name>
    <dbReference type="NCBI Taxonomy" id="183478"/>
    <lineage>
        <taxon>Eukaryota</taxon>
        <taxon>Fungi</taxon>
        <taxon>Dikarya</taxon>
        <taxon>Ascomycota</taxon>
        <taxon>Pezizomycotina</taxon>
        <taxon>Dothideomycetes</taxon>
        <taxon>Pleosporomycetidae</taxon>
        <taxon>Pleosporales</taxon>
        <taxon>Pleosporineae</taxon>
        <taxon>Pleosporaceae</taxon>
        <taxon>Stemphylium</taxon>
    </lineage>
</organism>
<feature type="compositionally biased region" description="Low complexity" evidence="5">
    <location>
        <begin position="1560"/>
        <end position="1573"/>
    </location>
</feature>
<dbReference type="InterPro" id="IPR011701">
    <property type="entry name" value="MFS"/>
</dbReference>
<dbReference type="SUPFAM" id="SSF103473">
    <property type="entry name" value="MFS general substrate transporter"/>
    <property type="match status" value="1"/>
</dbReference>
<keyword evidence="2 6" id="KW-0812">Transmembrane</keyword>
<feature type="transmembrane region" description="Helical" evidence="6">
    <location>
        <begin position="293"/>
        <end position="312"/>
    </location>
</feature>
<evidence type="ECO:0000313" key="8">
    <source>
        <dbReference type="EMBL" id="RAR14600.1"/>
    </source>
</evidence>
<feature type="transmembrane region" description="Helical" evidence="6">
    <location>
        <begin position="114"/>
        <end position="131"/>
    </location>
</feature>
<feature type="compositionally biased region" description="Polar residues" evidence="5">
    <location>
        <begin position="588"/>
        <end position="602"/>
    </location>
</feature>
<accession>A0A364NBJ8</accession>
<feature type="transmembrane region" description="Helical" evidence="6">
    <location>
        <begin position="470"/>
        <end position="492"/>
    </location>
</feature>
<evidence type="ECO:0000256" key="1">
    <source>
        <dbReference type="ARBA" id="ARBA00004141"/>
    </source>
</evidence>
<feature type="compositionally biased region" description="Low complexity" evidence="5">
    <location>
        <begin position="918"/>
        <end position="934"/>
    </location>
</feature>
<dbReference type="GO" id="GO:0016020">
    <property type="term" value="C:membrane"/>
    <property type="evidence" value="ECO:0007669"/>
    <property type="project" value="UniProtKB-SubCell"/>
</dbReference>
<feature type="compositionally biased region" description="Basic and acidic residues" evidence="5">
    <location>
        <begin position="1537"/>
        <end position="1549"/>
    </location>
</feature>
<feature type="transmembrane region" description="Helical" evidence="6">
    <location>
        <begin position="232"/>
        <end position="252"/>
    </location>
</feature>
<feature type="compositionally biased region" description="Polar residues" evidence="5">
    <location>
        <begin position="1119"/>
        <end position="1130"/>
    </location>
</feature>
<feature type="transmembrane region" description="Helical" evidence="6">
    <location>
        <begin position="204"/>
        <end position="226"/>
    </location>
</feature>
<protein>
    <submittedName>
        <fullName evidence="8">Mfs transporter</fullName>
    </submittedName>
</protein>
<feature type="compositionally biased region" description="Basic and acidic residues" evidence="5">
    <location>
        <begin position="577"/>
        <end position="587"/>
    </location>
</feature>
<feature type="region of interest" description="Disordered" evidence="5">
    <location>
        <begin position="998"/>
        <end position="1024"/>
    </location>
</feature>
<evidence type="ECO:0000256" key="5">
    <source>
        <dbReference type="SAM" id="MobiDB-lite"/>
    </source>
</evidence>
<feature type="compositionally biased region" description="Polar residues" evidence="5">
    <location>
        <begin position="1431"/>
        <end position="1440"/>
    </location>
</feature>
<feature type="region of interest" description="Disordered" evidence="5">
    <location>
        <begin position="1037"/>
        <end position="1137"/>
    </location>
</feature>
<feature type="compositionally biased region" description="Polar residues" evidence="5">
    <location>
        <begin position="624"/>
        <end position="637"/>
    </location>
</feature>
<evidence type="ECO:0000256" key="3">
    <source>
        <dbReference type="ARBA" id="ARBA00022989"/>
    </source>
</evidence>
<comment type="caution">
    <text evidence="8">The sequence shown here is derived from an EMBL/GenBank/DDBJ whole genome shotgun (WGS) entry which is preliminary data.</text>
</comment>
<feature type="compositionally biased region" description="Polar residues" evidence="5">
    <location>
        <begin position="1059"/>
        <end position="1077"/>
    </location>
</feature>
<evidence type="ECO:0000256" key="2">
    <source>
        <dbReference type="ARBA" id="ARBA00022692"/>
    </source>
</evidence>
<feature type="region of interest" description="Disordered" evidence="5">
    <location>
        <begin position="879"/>
        <end position="898"/>
    </location>
</feature>
<dbReference type="Proteomes" id="UP000249619">
    <property type="component" value="Unassembled WGS sequence"/>
</dbReference>
<evidence type="ECO:0000259" key="7">
    <source>
        <dbReference type="PROSITE" id="PS50850"/>
    </source>
</evidence>
<dbReference type="CDD" id="cd06174">
    <property type="entry name" value="MFS"/>
    <property type="match status" value="1"/>
</dbReference>
<dbReference type="GO" id="GO:0022857">
    <property type="term" value="F:transmembrane transporter activity"/>
    <property type="evidence" value="ECO:0007669"/>
    <property type="project" value="InterPro"/>
</dbReference>
<feature type="transmembrane region" description="Helical" evidence="6">
    <location>
        <begin position="168"/>
        <end position="192"/>
    </location>
</feature>
<feature type="transmembrane region" description="Helical" evidence="6">
    <location>
        <begin position="377"/>
        <end position="410"/>
    </location>
</feature>
<keyword evidence="3 6" id="KW-1133">Transmembrane helix</keyword>
<feature type="compositionally biased region" description="Polar residues" evidence="5">
    <location>
        <begin position="948"/>
        <end position="960"/>
    </location>
</feature>
<feature type="region of interest" description="Disordered" evidence="5">
    <location>
        <begin position="517"/>
        <end position="544"/>
    </location>
</feature>
<proteinExistence type="predicted"/>
<feature type="compositionally biased region" description="Polar residues" evidence="5">
    <location>
        <begin position="1519"/>
        <end position="1532"/>
    </location>
</feature>
<evidence type="ECO:0000256" key="4">
    <source>
        <dbReference type="ARBA" id="ARBA00023136"/>
    </source>
</evidence>
<reference evidence="9" key="1">
    <citation type="submission" date="2018-05" db="EMBL/GenBank/DDBJ databases">
        <title>Draft genome sequence of Stemphylium lycopersici strain CIDEFI 213.</title>
        <authorList>
            <person name="Medina R."/>
            <person name="Franco M.E.E."/>
            <person name="Lucentini C.G."/>
            <person name="Saparrat M.C.N."/>
            <person name="Balatti P.A."/>
        </authorList>
    </citation>
    <scope>NUCLEOTIDE SEQUENCE [LARGE SCALE GENOMIC DNA]</scope>
    <source>
        <strain evidence="9">CIDEFI 213</strain>
    </source>
</reference>
<feature type="compositionally biased region" description="Polar residues" evidence="5">
    <location>
        <begin position="1550"/>
        <end position="1559"/>
    </location>
</feature>
<feature type="compositionally biased region" description="Polar residues" evidence="5">
    <location>
        <begin position="657"/>
        <end position="668"/>
    </location>
</feature>
<evidence type="ECO:0000256" key="6">
    <source>
        <dbReference type="SAM" id="Phobius"/>
    </source>
</evidence>
<feature type="region of interest" description="Disordered" evidence="5">
    <location>
        <begin position="904"/>
        <end position="960"/>
    </location>
</feature>
<feature type="region of interest" description="Disordered" evidence="5">
    <location>
        <begin position="1410"/>
        <end position="1604"/>
    </location>
</feature>
<keyword evidence="9" id="KW-1185">Reference proteome</keyword>
<dbReference type="Pfam" id="PF07690">
    <property type="entry name" value="MFS_1"/>
    <property type="match status" value="1"/>
</dbReference>
<dbReference type="PANTHER" id="PTHR23507">
    <property type="entry name" value="ZGC:174356"/>
    <property type="match status" value="1"/>
</dbReference>
<dbReference type="EMBL" id="QGDH01000020">
    <property type="protein sequence ID" value="RAR14600.1"/>
    <property type="molecule type" value="Genomic_DNA"/>
</dbReference>
<dbReference type="PANTHER" id="PTHR23507:SF1">
    <property type="entry name" value="FI18259P1-RELATED"/>
    <property type="match status" value="1"/>
</dbReference>
<sequence>MVGQPDSPRDSIEQEEEEALLSPTGSPDISLPAASKKPWLLLVVLIFTLVAFVDIGAFLSEPPQTRIFEANLCLKYYREEDPSVIKGDGTIPEELCKVDEVQQRLASIFGWQEMFNAIPGLLLAVPFGTLADRIGRKWIFTASLVGIVLSFAWTLLICYFKSLPLQLVWFSSAFTLIGGGAFVTVALALTMLADIAPAEHRTTIFLYLTTCIVFAEMVGPIIASRLMDKGDWLPLMLALALEMVGVVVALFLPETLHLRDLPEPKDNESFNIELQPVNRDFSIRSQLRNFQDAALFLWNDWTLALVVLTFLVNRLGRQSISLLVRYASKRYIWEIKKAAYLLSFRAATNLVAVSVILPLVNYVLLKKLHFPAHKADMLIACGSITITTASFFVMGVAAYPALLIIGLLIYNMGSGYNAAMRSISIHVVGGQSSPNIGKLMSTIAMAESFGAMIGGPLLNELFQLGIGLGGGWLGLPFLGSAVAFAFMAFVTFTISVRGKEPAYVEVHGQDLDAFHEVTSSQGDASGRLRRSKSTSTVPNKRPTSLTESFDYDAVRQQALAAATAAFAWAQAQDVTDRAAKRSSDVSRSKSNASRKSLTSQGSHFPPREPGSRTLQRPKAEHTKYSQPSSQASTSNTEHFPPFYPTPTVDGLLPIPRQLSTQPSVTFSENARPKSQPKTLRPTAASSVTSQQIRKARSMYYASSIQTGSPIARPPAKYLTTPPSVSMSPVSDSSPLYPPIRTLRPSPLARPRIPVTVGPDTTLDKARDEYLQGFQQKAVKHKPSMFLAPFKRRQDKGKGRGKCVVSETHSCSVSSEQAPDESTTGLTLSEFIPPQELKEKRSFSGSLRSKLKKVFRRTSGKCANLPVQHIEASRDYFQTTHFTPPSADTSSIPPPDEETLQRIRTRTPSLDSAGPALLRSGSRSNSTGSGRSIRSLHSEANAPHVPASRVTSWGTTSTSDTLTQRAIKRMTVIHESKDSIGSEADRVASVTAARRKSVPLPPLSSFRDPMPMESLTEESSTPIDPKRVFSALMREIGTTRSSHASSSPSKRTPGAESDIFESSTTKLQSQTQDFNPSGSRPLLVSLDNDQRPPSRRPVTAQSAQSKTSTIRSLSKAIRSTIRSVTPVGQQPSPDPDILKPMQKLERIQGGDNPFSSTNTPESGDEELVNAPARTEITQLFIPSVLQIEKHVEKAEDHWKIPLGKSSHAPPLRETDEPCDLTTIAKHPHETTEPIIQQSEDSTPDNRAVQRRFIRGITVSPKVSISPSSKAAMTPMSPSIYSRNTDGVSIVPNDSVMSFDGSSQIEQFHDSGSAVVLASQSVRSYIVGTPSPCRQAPDRTSRDWRAWLSHEVSAMELSSQEHLSINDSYATPPRKNRPESIHISHTEHEDTTVILRGSCDLKTPRLYAESNAATNASSELQPSYKDRVEQDQDGSGDTTLHLSRQRPRSTPRSHASLACAVVETPKTPSMNERFPFIDTRRRSSSNSVSSRHSKSPTDSMTSLRSLKPPKLTPGPVIYSDLSASSTNEESQCISATALKRSETQIKRKENVTPDSLRSQKQPSPSLLNLSSRSHPQQPLGLSTRNHSTPNVDQHSKNMTPTDSTKYQQGIATTPLRPRIRAVVRSVSPEKLARRPRSAFDLRSGSGGGRFAGVALNKNSPPGFELRKSALRLTSSSKSLAMSKEPNPQTMDRVIDTVLNTGRGGNVTPGQRMADRFLKERESTLMLESSAERLRGGLRLVREDTPAFL</sequence>
<keyword evidence="4 6" id="KW-0472">Membrane</keyword>
<feature type="transmembrane region" description="Helical" evidence="6">
    <location>
        <begin position="346"/>
        <end position="365"/>
    </location>
</feature>
<feature type="domain" description="Major facilitator superfamily (MFS) profile" evidence="7">
    <location>
        <begin position="40"/>
        <end position="499"/>
    </location>
</feature>
<dbReference type="OrthoDB" id="194139at2759"/>
<comment type="subcellular location">
    <subcellularLocation>
        <location evidence="1">Membrane</location>
        <topology evidence="1">Multi-pass membrane protein</topology>
    </subcellularLocation>
</comment>
<evidence type="ECO:0000313" key="9">
    <source>
        <dbReference type="Proteomes" id="UP000249619"/>
    </source>
</evidence>
<dbReference type="InterPro" id="IPR036259">
    <property type="entry name" value="MFS_trans_sf"/>
</dbReference>
<feature type="region of interest" description="Disordered" evidence="5">
    <location>
        <begin position="577"/>
        <end position="690"/>
    </location>
</feature>
<feature type="region of interest" description="Disordered" evidence="5">
    <location>
        <begin position="1364"/>
        <end position="1387"/>
    </location>
</feature>
<feature type="compositionally biased region" description="Basic and acidic residues" evidence="5">
    <location>
        <begin position="1374"/>
        <end position="1387"/>
    </location>
</feature>
<feature type="region of interest" description="Disordered" evidence="5">
    <location>
        <begin position="1"/>
        <end position="26"/>
    </location>
</feature>
<feature type="transmembrane region" description="Helical" evidence="6">
    <location>
        <begin position="39"/>
        <end position="59"/>
    </location>
</feature>
<gene>
    <name evidence="8" type="ORF">DDE83_001999</name>
</gene>
<name>A0A364NBJ8_STELY</name>
<feature type="compositionally biased region" description="Polar residues" evidence="5">
    <location>
        <begin position="879"/>
        <end position="890"/>
    </location>
</feature>
<feature type="compositionally biased region" description="Polar residues" evidence="5">
    <location>
        <begin position="1577"/>
        <end position="1604"/>
    </location>
</feature>